<evidence type="ECO:0000313" key="2">
    <source>
        <dbReference type="Proteomes" id="UP000483820"/>
    </source>
</evidence>
<dbReference type="PANTHER" id="PTHR12904">
    <property type="match status" value="1"/>
</dbReference>
<dbReference type="KEGG" id="crq:GCK72_003713"/>
<dbReference type="InterPro" id="IPR032675">
    <property type="entry name" value="LRR_dom_sf"/>
</dbReference>
<proteinExistence type="predicted"/>
<sequence length="669" mass="78798">MPDTLYNLCIEKYSNSLCEGQLHLKRNDLDNKLGVAVYENLAQPKRNTPPEVFENFVRSYNFDRLKWNVCNNDEESYWTAPSTQILKEFQLCTQDRIDGEKIETLLQKMVNETSRQTMTRLEIRCRVVDLALFKRGWMKSIAQFLPNLQFLSLYKVQLGKTEFAGLCKSLPTLRGFELRECRDWNIDGISLLSHLEHLCLRRKQFTLSEYYEEISQLPKLKSLDTNVGLFYQNDLSVRKEAFPALEQLDIYCSRVDISCFKNFVETHPKLKHVNLIYTDLSEHADFKNSNTKFLTTGSLKSCLASLEFNGRPERFPKIYEIIRQMQIYLHNYEQQSEDILRKCPEVMIRSCKKVNLQFQLLISTVRCLWLLLKDGRSEIFTFEEKQSVLKFLLYESNKKDPKNGKLCFKMVEEAFKVFCIPELIKNSRENVDSILKLAEQFWAQSIRGNRFPLNCLMAVSTCLKLVTPDKREKLNYEVTASIIRYAKQAVFDNDEVHLELLRVVRLLLMFEITEDNWNDKKLLKESLFGLLIDMDKYNNEVVQVQILEVLEICVQKVERKHRLCLFRKSVFFKLAKFLQRNEQVQKAAVCLYVTLMKMDDFLITGSEELKITILNCIQGYYRPDDPDDLAIFKWVKSLFSIPGVVVWANWVLEKFEEIEEPKAKIRRKE</sequence>
<organism evidence="1 2">
    <name type="scientific">Caenorhabditis remanei</name>
    <name type="common">Caenorhabditis vulgaris</name>
    <dbReference type="NCBI Taxonomy" id="31234"/>
    <lineage>
        <taxon>Eukaryota</taxon>
        <taxon>Metazoa</taxon>
        <taxon>Ecdysozoa</taxon>
        <taxon>Nematoda</taxon>
        <taxon>Chromadorea</taxon>
        <taxon>Rhabditida</taxon>
        <taxon>Rhabditina</taxon>
        <taxon>Rhabditomorpha</taxon>
        <taxon>Rhabditoidea</taxon>
        <taxon>Rhabditidae</taxon>
        <taxon>Peloderinae</taxon>
        <taxon>Caenorhabditis</taxon>
    </lineage>
</organism>
<dbReference type="PANTHER" id="PTHR12904:SF28">
    <property type="entry name" value="ATP SYNTHASE SUBUNIT ALPHA-RELATED"/>
    <property type="match status" value="1"/>
</dbReference>
<gene>
    <name evidence="1" type="ORF">GCK72_003713</name>
</gene>
<dbReference type="EMBL" id="WUAV01000002">
    <property type="protein sequence ID" value="KAF1763768.1"/>
    <property type="molecule type" value="Genomic_DNA"/>
</dbReference>
<reference evidence="1 2" key="1">
    <citation type="submission" date="2019-12" db="EMBL/GenBank/DDBJ databases">
        <title>Chromosome-level assembly of the Caenorhabditis remanei genome.</title>
        <authorList>
            <person name="Teterina A.A."/>
            <person name="Willis J.H."/>
            <person name="Phillips P.C."/>
        </authorList>
    </citation>
    <scope>NUCLEOTIDE SEQUENCE [LARGE SCALE GENOMIC DNA]</scope>
    <source>
        <strain evidence="1 2">PX506</strain>
        <tissue evidence="1">Whole organism</tissue>
    </source>
</reference>
<dbReference type="GO" id="GO:0031462">
    <property type="term" value="C:Cul2-RING ubiquitin ligase complex"/>
    <property type="evidence" value="ECO:0007669"/>
    <property type="project" value="TreeGrafter"/>
</dbReference>
<dbReference type="Gene3D" id="3.80.10.10">
    <property type="entry name" value="Ribonuclease Inhibitor"/>
    <property type="match status" value="1"/>
</dbReference>
<dbReference type="RefSeq" id="XP_003097284.2">
    <property type="nucleotide sequence ID" value="XM_003097236.2"/>
</dbReference>
<dbReference type="GeneID" id="9806899"/>
<comment type="caution">
    <text evidence="1">The sequence shown here is derived from an EMBL/GenBank/DDBJ whole genome shotgun (WGS) entry which is preliminary data.</text>
</comment>
<dbReference type="AlphaFoldDB" id="A0A6A5H7Q4"/>
<accession>A0A6A5H7Q4</accession>
<evidence type="ECO:0000313" key="1">
    <source>
        <dbReference type="EMBL" id="KAF1763768.1"/>
    </source>
</evidence>
<dbReference type="SUPFAM" id="SSF52047">
    <property type="entry name" value="RNI-like"/>
    <property type="match status" value="1"/>
</dbReference>
<dbReference type="CTD" id="9806899"/>
<name>A0A6A5H7Q4_CAERE</name>
<protein>
    <submittedName>
        <fullName evidence="1">Uncharacterized protein</fullName>
    </submittedName>
</protein>
<dbReference type="InterPro" id="IPR051341">
    <property type="entry name" value="Zyg-11_UBL_adapter"/>
</dbReference>
<dbReference type="Proteomes" id="UP000483820">
    <property type="component" value="Chromosome II"/>
</dbReference>